<dbReference type="STRING" id="1802040.A3C28_03590"/>
<dbReference type="GO" id="GO:0006412">
    <property type="term" value="P:translation"/>
    <property type="evidence" value="ECO:0007669"/>
    <property type="project" value="InterPro"/>
</dbReference>
<organism evidence="5 6">
    <name type="scientific">Candidatus Roizmanbacteria bacterium RIFCSPHIGHO2_02_FULL_39_9</name>
    <dbReference type="NCBI Taxonomy" id="1802040"/>
    <lineage>
        <taxon>Bacteria</taxon>
        <taxon>Candidatus Roizmaniibacteriota</taxon>
    </lineage>
</organism>
<dbReference type="Gene3D" id="4.10.830.30">
    <property type="entry name" value="Ribosomal protein L31"/>
    <property type="match status" value="1"/>
</dbReference>
<accession>A0A1F7H646</accession>
<evidence type="ECO:0000256" key="1">
    <source>
        <dbReference type="ARBA" id="ARBA00022980"/>
    </source>
</evidence>
<keyword evidence="2 3" id="KW-0687">Ribonucleoprotein</keyword>
<gene>
    <name evidence="5" type="ORF">A3C28_03590</name>
</gene>
<dbReference type="Proteomes" id="UP000178597">
    <property type="component" value="Unassembled WGS sequence"/>
</dbReference>
<keyword evidence="1 3" id="KW-0689">Ribosomal protein</keyword>
<dbReference type="Pfam" id="PF01197">
    <property type="entry name" value="Ribosomal_L31"/>
    <property type="match status" value="1"/>
</dbReference>
<evidence type="ECO:0000256" key="2">
    <source>
        <dbReference type="ARBA" id="ARBA00023274"/>
    </source>
</evidence>
<dbReference type="GO" id="GO:0003735">
    <property type="term" value="F:structural constituent of ribosome"/>
    <property type="evidence" value="ECO:0007669"/>
    <property type="project" value="InterPro"/>
</dbReference>
<dbReference type="GO" id="GO:0005840">
    <property type="term" value="C:ribosome"/>
    <property type="evidence" value="ECO:0007669"/>
    <property type="project" value="UniProtKB-KW"/>
</dbReference>
<dbReference type="NCBIfam" id="NF000612">
    <property type="entry name" value="PRK00019.1"/>
    <property type="match status" value="1"/>
</dbReference>
<feature type="compositionally biased region" description="Basic and acidic residues" evidence="4">
    <location>
        <begin position="82"/>
        <end position="100"/>
    </location>
</feature>
<dbReference type="InterPro" id="IPR034704">
    <property type="entry name" value="Ribosomal_bL28/bL31-like_sf"/>
</dbReference>
<feature type="region of interest" description="Disordered" evidence="4">
    <location>
        <begin position="71"/>
        <end position="100"/>
    </location>
</feature>
<comment type="similarity">
    <text evidence="3">Belongs to the bacterial ribosomal protein bL31 family.</text>
</comment>
<evidence type="ECO:0000313" key="5">
    <source>
        <dbReference type="EMBL" id="OGK26563.1"/>
    </source>
</evidence>
<dbReference type="GO" id="GO:1990904">
    <property type="term" value="C:ribonucleoprotein complex"/>
    <property type="evidence" value="ECO:0007669"/>
    <property type="project" value="UniProtKB-KW"/>
</dbReference>
<dbReference type="PANTHER" id="PTHR33280">
    <property type="entry name" value="50S RIBOSOMAL PROTEIN L31, CHLOROPLASTIC"/>
    <property type="match status" value="1"/>
</dbReference>
<evidence type="ECO:0000256" key="3">
    <source>
        <dbReference type="RuleBase" id="RU000564"/>
    </source>
</evidence>
<dbReference type="NCBIfam" id="TIGR00105">
    <property type="entry name" value="L31"/>
    <property type="match status" value="1"/>
</dbReference>
<dbReference type="PANTHER" id="PTHR33280:SF1">
    <property type="entry name" value="LARGE RIBOSOMAL SUBUNIT PROTEIN BL31C"/>
    <property type="match status" value="1"/>
</dbReference>
<dbReference type="SUPFAM" id="SSF143800">
    <property type="entry name" value="L28p-like"/>
    <property type="match status" value="1"/>
</dbReference>
<evidence type="ECO:0000313" key="6">
    <source>
        <dbReference type="Proteomes" id="UP000178597"/>
    </source>
</evidence>
<dbReference type="EMBL" id="MFZP01000041">
    <property type="protein sequence ID" value="OGK26563.1"/>
    <property type="molecule type" value="Genomic_DNA"/>
</dbReference>
<dbReference type="InterPro" id="IPR002150">
    <property type="entry name" value="Ribosomal_bL31"/>
</dbReference>
<reference evidence="5 6" key="1">
    <citation type="journal article" date="2016" name="Nat. Commun.">
        <title>Thousands of microbial genomes shed light on interconnected biogeochemical processes in an aquifer system.</title>
        <authorList>
            <person name="Anantharaman K."/>
            <person name="Brown C.T."/>
            <person name="Hug L.A."/>
            <person name="Sharon I."/>
            <person name="Castelle C.J."/>
            <person name="Probst A.J."/>
            <person name="Thomas B.C."/>
            <person name="Singh A."/>
            <person name="Wilkins M.J."/>
            <person name="Karaoz U."/>
            <person name="Brodie E.L."/>
            <person name="Williams K.H."/>
            <person name="Hubbard S.S."/>
            <person name="Banfield J.F."/>
        </authorList>
    </citation>
    <scope>NUCLEOTIDE SEQUENCE [LARGE SCALE GENOMIC DNA]</scope>
</reference>
<protein>
    <recommendedName>
        <fullName evidence="3">50S ribosomal protein L31</fullName>
    </recommendedName>
</protein>
<sequence length="100" mass="11443">MKSNIHPKYFQATVSCTACGSTFTAGSTKQSITVEVCYKCHPFYTGEHRFLDVKGRVDTFQKKQEFAKKYKASNVGKKQKKDKKEENQPKSLRELLSESK</sequence>
<dbReference type="PRINTS" id="PR01249">
    <property type="entry name" value="RIBOSOMALL31"/>
</dbReference>
<proteinExistence type="inferred from homology"/>
<dbReference type="PROSITE" id="PS01143">
    <property type="entry name" value="RIBOSOMAL_L31"/>
    <property type="match status" value="1"/>
</dbReference>
<comment type="caution">
    <text evidence="5">The sequence shown here is derived from an EMBL/GenBank/DDBJ whole genome shotgun (WGS) entry which is preliminary data.</text>
</comment>
<name>A0A1F7H646_9BACT</name>
<dbReference type="AlphaFoldDB" id="A0A1F7H646"/>
<dbReference type="InterPro" id="IPR042105">
    <property type="entry name" value="Ribosomal_bL31_sf"/>
</dbReference>
<evidence type="ECO:0000256" key="4">
    <source>
        <dbReference type="SAM" id="MobiDB-lite"/>
    </source>
</evidence>